<comment type="catalytic activity">
    <reaction evidence="6">
        <text>D-mannitol 1-phosphate + NAD(+) = beta-D-fructose 6-phosphate + NADH + H(+)</text>
        <dbReference type="Rhea" id="RHEA:19661"/>
        <dbReference type="ChEBI" id="CHEBI:15378"/>
        <dbReference type="ChEBI" id="CHEBI:57540"/>
        <dbReference type="ChEBI" id="CHEBI:57634"/>
        <dbReference type="ChEBI" id="CHEBI:57945"/>
        <dbReference type="ChEBI" id="CHEBI:61381"/>
        <dbReference type="EC" id="1.1.1.17"/>
    </reaction>
</comment>
<dbReference type="InterPro" id="IPR013118">
    <property type="entry name" value="Mannitol_DH_C"/>
</dbReference>
<accession>A0A2G8B9N5</accession>
<evidence type="ECO:0000313" key="10">
    <source>
        <dbReference type="Proteomes" id="UP000595446"/>
    </source>
</evidence>
<gene>
    <name evidence="9" type="ORF">MHEC_10230</name>
</gene>
<keyword evidence="4" id="KW-0560">Oxidoreductase</keyword>
<dbReference type="InterPro" id="IPR023027">
    <property type="entry name" value="Mannitol_DH_CS"/>
</dbReference>
<sequence>MRYVDSLSSLVTGHRPTGLPLSNATLPLHSQRIDVPTYDRSALQRGVVHIGAGNFHRAHQAVYLDELAAQGISDQWGVTAVSLHSRNVKDVLSAQDGLYTVVQRGHDRQTARVVGSIGSYHYAPSDSAAVRRALVDPQTRVVSLTITNHGYFLDPVTGEFDAAHPDVRADLVASDCFVTAWGYLAAALDWRRRAGIAPFTVLCCDNIPGDTQVARTALVSFTELKNPRLARWIDRHVAFPSTMVDRITPQTSDSEREFVERTFGIADRWPVLTEPFSQWIIEDTFSGDRPPLDEVGAQFVTDVSDHKLVKTRLLNGTHIAMAPLATLAGYRRTDEAMRNPVIFGYVEGLMRDEIQPLLPTVPGMNTANYRNTLLTRLGNRRMSDQLSRLARRGSTKMSSFLLPSLQEAISQGRPHTLLTLAVAGWARYLRGYDLTGRAIRIDDPQSGLLTKLASMSGDNPVPLLRHDIFAELRFIPGFAERLAEMISDIDERGVIPAVRRALRGHAQELVPQ</sequence>
<dbReference type="Gene3D" id="3.40.50.720">
    <property type="entry name" value="NAD(P)-binding Rossmann-like Domain"/>
    <property type="match status" value="1"/>
</dbReference>
<evidence type="ECO:0000256" key="1">
    <source>
        <dbReference type="ARBA" id="ARBA00006541"/>
    </source>
</evidence>
<dbReference type="PANTHER" id="PTHR43362:SF1">
    <property type="entry name" value="MANNITOL DEHYDROGENASE 2-RELATED"/>
    <property type="match status" value="1"/>
</dbReference>
<dbReference type="InterPro" id="IPR013131">
    <property type="entry name" value="Mannitol_DH_N"/>
</dbReference>
<dbReference type="Proteomes" id="UP000595446">
    <property type="component" value="Chromosome"/>
</dbReference>
<dbReference type="STRING" id="110505.ACT16_03075"/>
<dbReference type="PRINTS" id="PR00084">
    <property type="entry name" value="MTLDHDRGNASE"/>
</dbReference>
<dbReference type="Gene3D" id="1.10.1040.10">
    <property type="entry name" value="N-(1-d-carboxylethyl)-l-norvaline Dehydrogenase, domain 2"/>
    <property type="match status" value="1"/>
</dbReference>
<reference evidence="9 10" key="1">
    <citation type="submission" date="2020-12" db="EMBL/GenBank/DDBJ databases">
        <title>Complete genome sequence of Mycobacterium heckeshornense JCM 15655T, closely related to a pathogenic non-tuberculous mycobacterial species Mycobacterium xenopi.</title>
        <authorList>
            <person name="Yoshida M."/>
            <person name="Fukano H."/>
            <person name="Asakura T."/>
            <person name="Suzuki M."/>
            <person name="Hoshino Y."/>
        </authorList>
    </citation>
    <scope>NUCLEOTIDE SEQUENCE [LARGE SCALE GENOMIC DNA]</scope>
    <source>
        <strain evidence="9 10">JCM 15655</strain>
    </source>
</reference>
<evidence type="ECO:0000313" key="9">
    <source>
        <dbReference type="EMBL" id="BCO34590.1"/>
    </source>
</evidence>
<dbReference type="InterPro" id="IPR013328">
    <property type="entry name" value="6PGD_dom2"/>
</dbReference>
<keyword evidence="5" id="KW-0520">NAD</keyword>
<evidence type="ECO:0000256" key="6">
    <source>
        <dbReference type="ARBA" id="ARBA00048615"/>
    </source>
</evidence>
<dbReference type="AlphaFoldDB" id="A0A2G8B9N5"/>
<evidence type="ECO:0000259" key="8">
    <source>
        <dbReference type="Pfam" id="PF08125"/>
    </source>
</evidence>
<dbReference type="GO" id="GO:0008926">
    <property type="term" value="F:mannitol-1-phosphate 5-dehydrogenase activity"/>
    <property type="evidence" value="ECO:0007669"/>
    <property type="project" value="UniProtKB-EC"/>
</dbReference>
<dbReference type="EMBL" id="AP024237">
    <property type="protein sequence ID" value="BCO34590.1"/>
    <property type="molecule type" value="Genomic_DNA"/>
</dbReference>
<dbReference type="PROSITE" id="PS00974">
    <property type="entry name" value="MANNITOL_DHGENASE"/>
    <property type="match status" value="1"/>
</dbReference>
<evidence type="ECO:0000256" key="2">
    <source>
        <dbReference type="ARBA" id="ARBA00012939"/>
    </source>
</evidence>
<keyword evidence="10" id="KW-1185">Reference proteome</keyword>
<organism evidence="9 10">
    <name type="scientific">Mycobacterium heckeshornense</name>
    <dbReference type="NCBI Taxonomy" id="110505"/>
    <lineage>
        <taxon>Bacteria</taxon>
        <taxon>Bacillati</taxon>
        <taxon>Actinomycetota</taxon>
        <taxon>Actinomycetes</taxon>
        <taxon>Mycobacteriales</taxon>
        <taxon>Mycobacteriaceae</taxon>
        <taxon>Mycobacterium</taxon>
    </lineage>
</organism>
<proteinExistence type="inferred from homology"/>
<feature type="domain" description="Mannitol dehydrogenase N-terminal" evidence="7">
    <location>
        <begin position="46"/>
        <end position="293"/>
    </location>
</feature>
<evidence type="ECO:0000256" key="5">
    <source>
        <dbReference type="ARBA" id="ARBA00023027"/>
    </source>
</evidence>
<dbReference type="Pfam" id="PF01232">
    <property type="entry name" value="Mannitol_dh"/>
    <property type="match status" value="1"/>
</dbReference>
<feature type="domain" description="Mannitol dehydrogenase C-terminal" evidence="8">
    <location>
        <begin position="302"/>
        <end position="486"/>
    </location>
</feature>
<dbReference type="GO" id="GO:0019594">
    <property type="term" value="P:mannitol metabolic process"/>
    <property type="evidence" value="ECO:0007669"/>
    <property type="project" value="InterPro"/>
</dbReference>
<protein>
    <recommendedName>
        <fullName evidence="3">Mannitol-1-phosphate 5-dehydrogenase</fullName>
        <ecNumber evidence="2">1.1.1.17</ecNumber>
    </recommendedName>
</protein>
<dbReference type="OrthoDB" id="271711at2"/>
<evidence type="ECO:0000256" key="3">
    <source>
        <dbReference type="ARBA" id="ARBA00016219"/>
    </source>
</evidence>
<dbReference type="InterPro" id="IPR050988">
    <property type="entry name" value="Mannitol_DH/Oxidoreductase"/>
</dbReference>
<dbReference type="SUPFAM" id="SSF48179">
    <property type="entry name" value="6-phosphogluconate dehydrogenase C-terminal domain-like"/>
    <property type="match status" value="1"/>
</dbReference>
<evidence type="ECO:0000259" key="7">
    <source>
        <dbReference type="Pfam" id="PF01232"/>
    </source>
</evidence>
<dbReference type="InterPro" id="IPR008927">
    <property type="entry name" value="6-PGluconate_DH-like_C_sf"/>
</dbReference>
<dbReference type="SUPFAM" id="SSF51735">
    <property type="entry name" value="NAD(P)-binding Rossmann-fold domains"/>
    <property type="match status" value="1"/>
</dbReference>
<dbReference type="Pfam" id="PF08125">
    <property type="entry name" value="Mannitol_dh_C"/>
    <property type="match status" value="1"/>
</dbReference>
<dbReference type="InterPro" id="IPR000669">
    <property type="entry name" value="Mannitol_DH"/>
</dbReference>
<dbReference type="InterPro" id="IPR036291">
    <property type="entry name" value="NAD(P)-bd_dom_sf"/>
</dbReference>
<dbReference type="PANTHER" id="PTHR43362">
    <property type="entry name" value="MANNITOL DEHYDROGENASE DSF1-RELATED"/>
    <property type="match status" value="1"/>
</dbReference>
<name>A0A2G8B9N5_9MYCO</name>
<evidence type="ECO:0000256" key="4">
    <source>
        <dbReference type="ARBA" id="ARBA00023002"/>
    </source>
</evidence>
<comment type="similarity">
    <text evidence="1">Belongs to the mannitol dehydrogenase family.</text>
</comment>
<dbReference type="RefSeq" id="WP_048889987.1">
    <property type="nucleotide sequence ID" value="NZ_AP024237.1"/>
</dbReference>
<dbReference type="EC" id="1.1.1.17" evidence="2"/>